<feature type="active site" description="Charge relay system" evidence="9 10">
    <location>
        <position position="167"/>
    </location>
</feature>
<dbReference type="InterPro" id="IPR034197">
    <property type="entry name" value="Peptidases_S8_3"/>
</dbReference>
<evidence type="ECO:0000256" key="5">
    <source>
        <dbReference type="ARBA" id="ARBA00022729"/>
    </source>
</evidence>
<evidence type="ECO:0000259" key="13">
    <source>
        <dbReference type="Pfam" id="PF02225"/>
    </source>
</evidence>
<keyword evidence="8" id="KW-0325">Glycoprotein</keyword>
<dbReference type="Proteomes" id="UP001161247">
    <property type="component" value="Chromosome 1"/>
</dbReference>
<gene>
    <name evidence="16" type="ORF">OLC1_LOCUS2819</name>
</gene>
<accession>A0AAV1C7Y1</accession>
<proteinExistence type="inferred from homology"/>
<keyword evidence="4 10" id="KW-0645">Protease</keyword>
<dbReference type="InterPro" id="IPR000209">
    <property type="entry name" value="Peptidase_S8/S53_dom"/>
</dbReference>
<dbReference type="PRINTS" id="PR00723">
    <property type="entry name" value="SUBTILISIN"/>
</dbReference>
<dbReference type="GO" id="GO:0004252">
    <property type="term" value="F:serine-type endopeptidase activity"/>
    <property type="evidence" value="ECO:0007669"/>
    <property type="project" value="UniProtKB-UniRule"/>
</dbReference>
<keyword evidence="5 11" id="KW-0732">Signal</keyword>
<feature type="domain" description="Subtilisin-like protease fibronectin type-III" evidence="15">
    <location>
        <begin position="704"/>
        <end position="812"/>
    </location>
</feature>
<sequence length="818" mass="87835">MSQIMNQQVWVVLCFVLVFIRLGKISYGKEEINAHQSFIVRIQDDLKPSEFTESEEWYSATLRSLTTVNQLNEDEAGQQQQQTDGRKSRAEFLHVYKTVFHGFSARLTPEQAEELKNRPQVLSVLPDRIRQLQTTRSPEFLGITSETPNGILSESDSGSNVIIGVMDTGIWPERRSFHDEGLGPVPAHWKGECEEGENFTKNLCNKKIIGARFFSAGYDAARGGVIRNNHTADLKSPRDTDGHGTHTASTAAGRAVANASLLGFAAGVAVGMAPKARIASYKICWKRGCMESDILAGIDKAAEDGVNIISISVGGGTATYNLDPIAIGSFGATEKGIFVSASAGNEGPTSFTVTNVAPWITSVGASTIDRKFPANLVLEDGQILKGASIFRPSPGAISKDFLPLIHAANATKDLSHGQAGGSFPFPSFSAATCGAGSLDEEKVKGKIVVCDRGGSPRVAKGEVVRLAGGVGVVVANVAPVGEGLVADAHLIPGLNLGETDGDKLRAYTKSNPNAKAKMVFQGTEVGVKPAPVVASFSSRGPNEESTYILKPDIIAPGVNILAAWPENVSPTEQPSDSRRTEFNIASGTSMSCPHVSGIAALLKGAHPDWSPAMIRSALMTTAYTHDLDGKALLDEKSYRESNVWDTGAGHVNPEKALDPGLVYDLTPEDYINFLCASNYTPTAIREITRRPSKCNKKNQTKRWDINYPAIVVLYTEFLANSSSPGFDLTVVRTVTNVVEGKSSYNVSAVNPKGANVTVNPARLDFSAKGQKQSFQVRIRAQKLEVRPGSPVTEWGKITWSDGKHHVKSPIGVVWVEGF</sequence>
<keyword evidence="3" id="KW-0964">Secreted</keyword>
<evidence type="ECO:0000256" key="9">
    <source>
        <dbReference type="PIRSR" id="PIRSR615500-1"/>
    </source>
</evidence>
<keyword evidence="17" id="KW-1185">Reference proteome</keyword>
<dbReference type="PANTHER" id="PTHR10795">
    <property type="entry name" value="PROPROTEIN CONVERTASE SUBTILISIN/KEXIN"/>
    <property type="match status" value="1"/>
</dbReference>
<comment type="subcellular location">
    <subcellularLocation>
        <location evidence="1">Secreted</location>
    </subcellularLocation>
</comment>
<reference evidence="16" key="1">
    <citation type="submission" date="2023-03" db="EMBL/GenBank/DDBJ databases">
        <authorList>
            <person name="Julca I."/>
        </authorList>
    </citation>
    <scope>NUCLEOTIDE SEQUENCE</scope>
</reference>
<dbReference type="AlphaFoldDB" id="A0AAV1C7Y1"/>
<evidence type="ECO:0000259" key="12">
    <source>
        <dbReference type="Pfam" id="PF00082"/>
    </source>
</evidence>
<dbReference type="InterPro" id="IPR041469">
    <property type="entry name" value="Subtilisin-like_FN3"/>
</dbReference>
<evidence type="ECO:0000256" key="8">
    <source>
        <dbReference type="ARBA" id="ARBA00023180"/>
    </source>
</evidence>
<dbReference type="Pfam" id="PF00082">
    <property type="entry name" value="Peptidase_S8"/>
    <property type="match status" value="1"/>
</dbReference>
<dbReference type="Gene3D" id="3.50.30.30">
    <property type="match status" value="1"/>
</dbReference>
<dbReference type="InterPro" id="IPR023828">
    <property type="entry name" value="Peptidase_S8_Ser-AS"/>
</dbReference>
<dbReference type="InterPro" id="IPR003137">
    <property type="entry name" value="PA_domain"/>
</dbReference>
<evidence type="ECO:0000256" key="2">
    <source>
        <dbReference type="ARBA" id="ARBA00011073"/>
    </source>
</evidence>
<evidence type="ECO:0000256" key="3">
    <source>
        <dbReference type="ARBA" id="ARBA00022525"/>
    </source>
</evidence>
<dbReference type="Pfam" id="PF05922">
    <property type="entry name" value="Inhibitor_I9"/>
    <property type="match status" value="1"/>
</dbReference>
<dbReference type="FunFam" id="3.50.30.30:FF:000005">
    <property type="entry name" value="subtilisin-like protease SBT1.5"/>
    <property type="match status" value="1"/>
</dbReference>
<keyword evidence="7 10" id="KW-0720">Serine protease</keyword>
<feature type="signal peptide" evidence="11">
    <location>
        <begin position="1"/>
        <end position="28"/>
    </location>
</feature>
<feature type="active site" description="Charge relay system" evidence="9 10">
    <location>
        <position position="243"/>
    </location>
</feature>
<evidence type="ECO:0000256" key="4">
    <source>
        <dbReference type="ARBA" id="ARBA00022670"/>
    </source>
</evidence>
<evidence type="ECO:0000313" key="17">
    <source>
        <dbReference type="Proteomes" id="UP001161247"/>
    </source>
</evidence>
<feature type="chain" id="PRO_5043337090" evidence="11">
    <location>
        <begin position="29"/>
        <end position="818"/>
    </location>
</feature>
<dbReference type="SUPFAM" id="SSF52025">
    <property type="entry name" value="PA domain"/>
    <property type="match status" value="1"/>
</dbReference>
<dbReference type="CDD" id="cd02120">
    <property type="entry name" value="PA_subtilisin_like"/>
    <property type="match status" value="1"/>
</dbReference>
<dbReference type="InterPro" id="IPR036852">
    <property type="entry name" value="Peptidase_S8/S53_dom_sf"/>
</dbReference>
<evidence type="ECO:0000259" key="15">
    <source>
        <dbReference type="Pfam" id="PF17766"/>
    </source>
</evidence>
<comment type="similarity">
    <text evidence="2 10">Belongs to the peptidase S8 family.</text>
</comment>
<evidence type="ECO:0000256" key="6">
    <source>
        <dbReference type="ARBA" id="ARBA00022801"/>
    </source>
</evidence>
<dbReference type="CDD" id="cd04852">
    <property type="entry name" value="Peptidases_S8_3"/>
    <property type="match status" value="1"/>
</dbReference>
<evidence type="ECO:0000256" key="10">
    <source>
        <dbReference type="PROSITE-ProRule" id="PRU01240"/>
    </source>
</evidence>
<evidence type="ECO:0000256" key="11">
    <source>
        <dbReference type="SAM" id="SignalP"/>
    </source>
</evidence>
<dbReference type="Pfam" id="PF17766">
    <property type="entry name" value="fn3_6"/>
    <property type="match status" value="1"/>
</dbReference>
<dbReference type="Gene3D" id="3.30.70.80">
    <property type="entry name" value="Peptidase S8 propeptide/proteinase inhibitor I9"/>
    <property type="match status" value="1"/>
</dbReference>
<dbReference type="FunFam" id="3.40.50.200:FF:000006">
    <property type="entry name" value="Subtilisin-like protease SBT1.5"/>
    <property type="match status" value="1"/>
</dbReference>
<organism evidence="16 17">
    <name type="scientific">Oldenlandia corymbosa var. corymbosa</name>
    <dbReference type="NCBI Taxonomy" id="529605"/>
    <lineage>
        <taxon>Eukaryota</taxon>
        <taxon>Viridiplantae</taxon>
        <taxon>Streptophyta</taxon>
        <taxon>Embryophyta</taxon>
        <taxon>Tracheophyta</taxon>
        <taxon>Spermatophyta</taxon>
        <taxon>Magnoliopsida</taxon>
        <taxon>eudicotyledons</taxon>
        <taxon>Gunneridae</taxon>
        <taxon>Pentapetalae</taxon>
        <taxon>asterids</taxon>
        <taxon>lamiids</taxon>
        <taxon>Gentianales</taxon>
        <taxon>Rubiaceae</taxon>
        <taxon>Rubioideae</taxon>
        <taxon>Spermacoceae</taxon>
        <taxon>Hedyotis-Oldenlandia complex</taxon>
        <taxon>Oldenlandia</taxon>
    </lineage>
</organism>
<keyword evidence="6 10" id="KW-0378">Hydrolase</keyword>
<evidence type="ECO:0000313" key="16">
    <source>
        <dbReference type="EMBL" id="CAI9090729.1"/>
    </source>
</evidence>
<dbReference type="InterPro" id="IPR015500">
    <property type="entry name" value="Peptidase_S8_subtilisin-rel"/>
</dbReference>
<evidence type="ECO:0000256" key="1">
    <source>
        <dbReference type="ARBA" id="ARBA00004613"/>
    </source>
</evidence>
<feature type="domain" description="PA" evidence="13">
    <location>
        <begin position="431"/>
        <end position="504"/>
    </location>
</feature>
<protein>
    <submittedName>
        <fullName evidence="16">OLC1v1025556C1</fullName>
    </submittedName>
</protein>
<dbReference type="InterPro" id="IPR010259">
    <property type="entry name" value="S8pro/Inhibitor_I9"/>
</dbReference>
<dbReference type="Gene3D" id="3.40.50.200">
    <property type="entry name" value="Peptidase S8/S53 domain"/>
    <property type="match status" value="1"/>
</dbReference>
<dbReference type="PROSITE" id="PS51892">
    <property type="entry name" value="SUBTILASE"/>
    <property type="match status" value="1"/>
</dbReference>
<feature type="active site" description="Charge relay system" evidence="9 10">
    <location>
        <position position="589"/>
    </location>
</feature>
<name>A0AAV1C7Y1_OLDCO</name>
<dbReference type="Pfam" id="PF02225">
    <property type="entry name" value="PA"/>
    <property type="match status" value="1"/>
</dbReference>
<feature type="domain" description="Peptidase S8/S53" evidence="12">
    <location>
        <begin position="158"/>
        <end position="629"/>
    </location>
</feature>
<dbReference type="InterPro" id="IPR046450">
    <property type="entry name" value="PA_dom_sf"/>
</dbReference>
<dbReference type="SUPFAM" id="SSF54897">
    <property type="entry name" value="Protease propeptides/inhibitors"/>
    <property type="match status" value="1"/>
</dbReference>
<dbReference type="SUPFAM" id="SSF52743">
    <property type="entry name" value="Subtilisin-like"/>
    <property type="match status" value="1"/>
</dbReference>
<evidence type="ECO:0000256" key="7">
    <source>
        <dbReference type="ARBA" id="ARBA00022825"/>
    </source>
</evidence>
<dbReference type="InterPro" id="IPR037045">
    <property type="entry name" value="S8pro/Inhibitor_I9_sf"/>
</dbReference>
<dbReference type="InterPro" id="IPR045051">
    <property type="entry name" value="SBT"/>
</dbReference>
<dbReference type="Gene3D" id="2.60.40.2310">
    <property type="match status" value="1"/>
</dbReference>
<dbReference type="EMBL" id="OX459118">
    <property type="protein sequence ID" value="CAI9090729.1"/>
    <property type="molecule type" value="Genomic_DNA"/>
</dbReference>
<dbReference type="GO" id="GO:0048731">
    <property type="term" value="P:system development"/>
    <property type="evidence" value="ECO:0007669"/>
    <property type="project" value="UniProtKB-ARBA"/>
</dbReference>
<dbReference type="FunFam" id="3.30.70.80:FF:000003">
    <property type="entry name" value="Subtilisin-like protease SBT1.9"/>
    <property type="match status" value="1"/>
</dbReference>
<feature type="domain" description="Inhibitor I9" evidence="14">
    <location>
        <begin position="37"/>
        <end position="133"/>
    </location>
</feature>
<dbReference type="GO" id="GO:0006508">
    <property type="term" value="P:proteolysis"/>
    <property type="evidence" value="ECO:0007669"/>
    <property type="project" value="UniProtKB-KW"/>
</dbReference>
<evidence type="ECO:0000259" key="14">
    <source>
        <dbReference type="Pfam" id="PF05922"/>
    </source>
</evidence>
<dbReference type="PROSITE" id="PS00138">
    <property type="entry name" value="SUBTILASE_SER"/>
    <property type="match status" value="1"/>
</dbReference>
<dbReference type="GO" id="GO:0005576">
    <property type="term" value="C:extracellular region"/>
    <property type="evidence" value="ECO:0007669"/>
    <property type="project" value="UniProtKB-SubCell"/>
</dbReference>